<name>A0ABW7Y4E6_STRCE</name>
<gene>
    <name evidence="3" type="ORF">ACIA8P_20475</name>
</gene>
<reference evidence="3 4" key="1">
    <citation type="submission" date="2024-10" db="EMBL/GenBank/DDBJ databases">
        <title>The Natural Products Discovery Center: Release of the First 8490 Sequenced Strains for Exploring Actinobacteria Biosynthetic Diversity.</title>
        <authorList>
            <person name="Kalkreuter E."/>
            <person name="Kautsar S.A."/>
            <person name="Yang D."/>
            <person name="Bader C.D."/>
            <person name="Teijaro C.N."/>
            <person name="Fluegel L."/>
            <person name="Davis C.M."/>
            <person name="Simpson J.R."/>
            <person name="Lauterbach L."/>
            <person name="Steele A.D."/>
            <person name="Gui C."/>
            <person name="Meng S."/>
            <person name="Li G."/>
            <person name="Viehrig K."/>
            <person name="Ye F."/>
            <person name="Su P."/>
            <person name="Kiefer A.F."/>
            <person name="Nichols A."/>
            <person name="Cepeda A.J."/>
            <person name="Yan W."/>
            <person name="Fan B."/>
            <person name="Jiang Y."/>
            <person name="Adhikari A."/>
            <person name="Zheng C.-J."/>
            <person name="Schuster L."/>
            <person name="Cowan T.M."/>
            <person name="Smanski M.J."/>
            <person name="Chevrette M.G."/>
            <person name="De Carvalho L.P.S."/>
            <person name="Shen B."/>
        </authorList>
    </citation>
    <scope>NUCLEOTIDE SEQUENCE [LARGE SCALE GENOMIC DNA]</scope>
    <source>
        <strain evidence="3 4">NPDC051599</strain>
    </source>
</reference>
<accession>A0ABW7Y4E6</accession>
<keyword evidence="2" id="KW-1133">Transmembrane helix</keyword>
<keyword evidence="2" id="KW-0812">Transmembrane</keyword>
<evidence type="ECO:0000313" key="3">
    <source>
        <dbReference type="EMBL" id="MFI5677020.1"/>
    </source>
</evidence>
<feature type="transmembrane region" description="Helical" evidence="2">
    <location>
        <begin position="39"/>
        <end position="60"/>
    </location>
</feature>
<dbReference type="Proteomes" id="UP001612415">
    <property type="component" value="Unassembled WGS sequence"/>
</dbReference>
<feature type="transmembrane region" description="Helical" evidence="2">
    <location>
        <begin position="12"/>
        <end position="33"/>
    </location>
</feature>
<evidence type="ECO:0000256" key="1">
    <source>
        <dbReference type="SAM" id="MobiDB-lite"/>
    </source>
</evidence>
<dbReference type="EMBL" id="JBITDC010000007">
    <property type="protein sequence ID" value="MFI5677020.1"/>
    <property type="molecule type" value="Genomic_DNA"/>
</dbReference>
<comment type="caution">
    <text evidence="3">The sequence shown here is derived from an EMBL/GenBank/DDBJ whole genome shotgun (WGS) entry which is preliminary data.</text>
</comment>
<proteinExistence type="predicted"/>
<dbReference type="RefSeq" id="WP_398657708.1">
    <property type="nucleotide sequence ID" value="NZ_JBITDC010000007.1"/>
</dbReference>
<evidence type="ECO:0000256" key="2">
    <source>
        <dbReference type="SAM" id="Phobius"/>
    </source>
</evidence>
<keyword evidence="2" id="KW-0472">Membrane</keyword>
<feature type="region of interest" description="Disordered" evidence="1">
    <location>
        <begin position="66"/>
        <end position="85"/>
    </location>
</feature>
<evidence type="ECO:0000313" key="4">
    <source>
        <dbReference type="Proteomes" id="UP001612415"/>
    </source>
</evidence>
<organism evidence="3 4">
    <name type="scientific">Streptomyces cellulosae</name>
    <dbReference type="NCBI Taxonomy" id="1968"/>
    <lineage>
        <taxon>Bacteria</taxon>
        <taxon>Bacillati</taxon>
        <taxon>Actinomycetota</taxon>
        <taxon>Actinomycetes</taxon>
        <taxon>Kitasatosporales</taxon>
        <taxon>Streptomycetaceae</taxon>
        <taxon>Streptomyces</taxon>
    </lineage>
</organism>
<sequence>MERVVTNDKEDRWWLQAFGLAAAAVWAGARALGNGRPPLLRWGLGVAAICLLASLAGLVIDRIRAKRRGRSSSATEAASGEQRAR</sequence>
<protein>
    <submittedName>
        <fullName evidence="3">Uncharacterized protein</fullName>
    </submittedName>
</protein>
<keyword evidence="4" id="KW-1185">Reference proteome</keyword>